<keyword evidence="1" id="KW-0813">Transport</keyword>
<evidence type="ECO:0000256" key="2">
    <source>
        <dbReference type="ARBA" id="ARBA00022485"/>
    </source>
</evidence>
<comment type="caution">
    <text evidence="9">The sequence shown here is derived from an EMBL/GenBank/DDBJ whole genome shotgun (WGS) entry which is preliminary data.</text>
</comment>
<dbReference type="PANTHER" id="PTHR43687:SF6">
    <property type="entry name" value="L-ASPARTATE SEMIALDEHYDE SULFURTRANSFERASE IRON-SULFUR SUBUNIT"/>
    <property type="match status" value="1"/>
</dbReference>
<dbReference type="Proteomes" id="UP000469346">
    <property type="component" value="Unassembled WGS sequence"/>
</dbReference>
<sequence>MYTRMLVLRFPREITDQPLVCNLSRDYDLCFNILKATVLPGQDGLMVIEISGHKKNVSQGLKYLRSRGVNVKSVAQQIRRRTETCIQCGACTGICPTHALFLDPATMEVGFDPKRCSGCELCVSVCPVRAMEIRLDKESVLA</sequence>
<dbReference type="PANTHER" id="PTHR43687">
    <property type="entry name" value="ADENYLYLSULFATE REDUCTASE, BETA SUBUNIT"/>
    <property type="match status" value="1"/>
</dbReference>
<name>A0A6N9TRJ8_DISTH</name>
<keyword evidence="3" id="KW-0479">Metal-binding</keyword>
<keyword evidence="4" id="KW-0677">Repeat</keyword>
<dbReference type="Gene3D" id="3.30.70.260">
    <property type="match status" value="1"/>
</dbReference>
<gene>
    <name evidence="9" type="ORF">G3N55_05900</name>
</gene>
<dbReference type="GO" id="GO:0051539">
    <property type="term" value="F:4 iron, 4 sulfur cluster binding"/>
    <property type="evidence" value="ECO:0007669"/>
    <property type="project" value="UniProtKB-KW"/>
</dbReference>
<keyword evidence="6" id="KW-0408">Iron</keyword>
<evidence type="ECO:0000256" key="5">
    <source>
        <dbReference type="ARBA" id="ARBA00022982"/>
    </source>
</evidence>
<evidence type="ECO:0000256" key="3">
    <source>
        <dbReference type="ARBA" id="ARBA00022723"/>
    </source>
</evidence>
<feature type="domain" description="4Fe-4S ferredoxin-type" evidence="8">
    <location>
        <begin position="107"/>
        <end position="136"/>
    </location>
</feature>
<dbReference type="Gene3D" id="3.30.70.20">
    <property type="match status" value="2"/>
</dbReference>
<dbReference type="Pfam" id="PF09383">
    <property type="entry name" value="NIL"/>
    <property type="match status" value="1"/>
</dbReference>
<dbReference type="SMART" id="SM00930">
    <property type="entry name" value="NIL"/>
    <property type="match status" value="1"/>
</dbReference>
<proteinExistence type="predicted"/>
<dbReference type="GO" id="GO:0046872">
    <property type="term" value="F:metal ion binding"/>
    <property type="evidence" value="ECO:0007669"/>
    <property type="project" value="UniProtKB-KW"/>
</dbReference>
<dbReference type="InterPro" id="IPR045865">
    <property type="entry name" value="ACT-like_dom_sf"/>
</dbReference>
<keyword evidence="7" id="KW-0411">Iron-sulfur</keyword>
<protein>
    <submittedName>
        <fullName evidence="9">4Fe-4S dicluster domain-containing protein</fullName>
    </submittedName>
</protein>
<dbReference type="InterPro" id="IPR017896">
    <property type="entry name" value="4Fe4S_Fe-S-bd"/>
</dbReference>
<evidence type="ECO:0000256" key="7">
    <source>
        <dbReference type="ARBA" id="ARBA00023014"/>
    </source>
</evidence>
<keyword evidence="5" id="KW-0249">Electron transport</keyword>
<organism evidence="9 10">
    <name type="scientific">Dissulfurirhabdus thermomarina</name>
    <dbReference type="NCBI Taxonomy" id="1765737"/>
    <lineage>
        <taxon>Bacteria</taxon>
        <taxon>Deltaproteobacteria</taxon>
        <taxon>Dissulfurirhabdaceae</taxon>
        <taxon>Dissulfurirhabdus</taxon>
    </lineage>
</organism>
<dbReference type="InterPro" id="IPR050572">
    <property type="entry name" value="Fe-S_Ferredoxin"/>
</dbReference>
<evidence type="ECO:0000256" key="6">
    <source>
        <dbReference type="ARBA" id="ARBA00023004"/>
    </source>
</evidence>
<evidence type="ECO:0000256" key="1">
    <source>
        <dbReference type="ARBA" id="ARBA00022448"/>
    </source>
</evidence>
<reference evidence="9 10" key="1">
    <citation type="submission" date="2020-02" db="EMBL/GenBank/DDBJ databases">
        <title>Comparative genomics of sulfur disproportionating microorganisms.</title>
        <authorList>
            <person name="Ward L.M."/>
            <person name="Bertran E."/>
            <person name="Johnston D.T."/>
        </authorList>
    </citation>
    <scope>NUCLEOTIDE SEQUENCE [LARGE SCALE GENOMIC DNA]</scope>
    <source>
        <strain evidence="9 10">DSM 100025</strain>
    </source>
</reference>
<dbReference type="SUPFAM" id="SSF55021">
    <property type="entry name" value="ACT-like"/>
    <property type="match status" value="1"/>
</dbReference>
<keyword evidence="10" id="KW-1185">Reference proteome</keyword>
<keyword evidence="2" id="KW-0004">4Fe-4S</keyword>
<evidence type="ECO:0000313" key="9">
    <source>
        <dbReference type="EMBL" id="NDY42374.1"/>
    </source>
</evidence>
<dbReference type="EMBL" id="JAAGRR010000051">
    <property type="protein sequence ID" value="NDY42374.1"/>
    <property type="molecule type" value="Genomic_DNA"/>
</dbReference>
<evidence type="ECO:0000256" key="4">
    <source>
        <dbReference type="ARBA" id="ARBA00022737"/>
    </source>
</evidence>
<dbReference type="AlphaFoldDB" id="A0A6N9TRJ8"/>
<dbReference type="SUPFAM" id="SSF54862">
    <property type="entry name" value="4Fe-4S ferredoxins"/>
    <property type="match status" value="1"/>
</dbReference>
<feature type="domain" description="4Fe-4S ferredoxin-type" evidence="8">
    <location>
        <begin position="76"/>
        <end position="105"/>
    </location>
</feature>
<evidence type="ECO:0000259" key="8">
    <source>
        <dbReference type="PROSITE" id="PS51379"/>
    </source>
</evidence>
<evidence type="ECO:0000313" key="10">
    <source>
        <dbReference type="Proteomes" id="UP000469346"/>
    </source>
</evidence>
<dbReference type="Pfam" id="PF12838">
    <property type="entry name" value="Fer4_7"/>
    <property type="match status" value="1"/>
</dbReference>
<dbReference type="PROSITE" id="PS00198">
    <property type="entry name" value="4FE4S_FER_1"/>
    <property type="match status" value="1"/>
</dbReference>
<dbReference type="InterPro" id="IPR018449">
    <property type="entry name" value="NIL_domain"/>
</dbReference>
<dbReference type="PROSITE" id="PS51379">
    <property type="entry name" value="4FE4S_FER_2"/>
    <property type="match status" value="2"/>
</dbReference>
<dbReference type="InterPro" id="IPR017900">
    <property type="entry name" value="4Fe4S_Fe_S_CS"/>
</dbReference>
<accession>A0A6N9TRJ8</accession>
<dbReference type="RefSeq" id="WP_163298513.1">
    <property type="nucleotide sequence ID" value="NZ_JAAGRR010000051.1"/>
</dbReference>